<evidence type="ECO:0000256" key="1">
    <source>
        <dbReference type="ARBA" id="ARBA00022737"/>
    </source>
</evidence>
<name>A0A1Z2XQ45_9FIRM</name>
<evidence type="ECO:0000313" key="5">
    <source>
        <dbReference type="EMBL" id="QQR29829.1"/>
    </source>
</evidence>
<feature type="signal peptide" evidence="2">
    <location>
        <begin position="1"/>
        <end position="27"/>
    </location>
</feature>
<protein>
    <submittedName>
        <fullName evidence="5">S-layer homology domain-containing protein</fullName>
    </submittedName>
</protein>
<sequence>MKRHIQKLVSFILILSIICGLGQTAFAAAFTDVSLSAWYAQAVEYVFENGLMSGTGGGKFSPGVPMTRAMLVTVLYRMDGSPAPAKPHGFSDVPSGAYYERAVAWAAENGIVSGIGGGRFGSESHITRQDLTVMLYRYSNFKGYDISAADSLADFSDSSRVAGYARQAIQWAVGAGIMHGDSGRLMPSGDATRAQVAVMLMQFAQNVVNAEPAPAPERNQLQITVNGQSFHGELYDNETAKAFASMLPMTLSMQELNGNEKYHYFDSSFPANPSRPSGIHTGNLMLYGNNCLVLFYEDFTTSYSYTPIGRLDNPTGLERALGSDGAQITFSSER</sequence>
<keyword evidence="1" id="KW-0677">Repeat</keyword>
<reference evidence="4" key="1">
    <citation type="journal article" date="2017" name="Genome Announc.">
        <title>High-Quality Whole-Genome Sequences of the Oligo-Mouse-Microbiota Bacterial Community.</title>
        <authorList>
            <person name="Garzetti D."/>
            <person name="Brugiroux S."/>
            <person name="Bunk B."/>
            <person name="Pukall R."/>
            <person name="McCoy K.D."/>
            <person name="Macpherson A.J."/>
            <person name="Stecher B."/>
        </authorList>
    </citation>
    <scope>NUCLEOTIDE SEQUENCE</scope>
    <source>
        <strain evidence="4">KB18</strain>
    </source>
</reference>
<reference evidence="5 7" key="3">
    <citation type="submission" date="2020-11" db="EMBL/GenBank/DDBJ databases">
        <title>Closed and high quality bacterial genomes of the OMM12 community.</title>
        <authorList>
            <person name="Marbouty M."/>
            <person name="Lamy-Besnier Q."/>
            <person name="Debarbieux L."/>
            <person name="Koszul R."/>
        </authorList>
    </citation>
    <scope>NUCLEOTIDE SEQUENCE [LARGE SCALE GENOMIC DNA]</scope>
    <source>
        <strain evidence="5 7">KB18</strain>
    </source>
</reference>
<dbReference type="InterPro" id="IPR041183">
    <property type="entry name" value="Cyclophilin-like"/>
</dbReference>
<dbReference type="Pfam" id="PF18050">
    <property type="entry name" value="Cyclophil_like2"/>
    <property type="match status" value="1"/>
</dbReference>
<dbReference type="InterPro" id="IPR029000">
    <property type="entry name" value="Cyclophilin-like_dom_sf"/>
</dbReference>
<dbReference type="Gene3D" id="2.40.100.20">
    <property type="match status" value="1"/>
</dbReference>
<keyword evidence="6" id="KW-1185">Reference proteome</keyword>
<dbReference type="EMBL" id="CP021422">
    <property type="protein sequence ID" value="ASB40546.1"/>
    <property type="molecule type" value="Genomic_DNA"/>
</dbReference>
<dbReference type="RefSeq" id="WP_066533825.1">
    <property type="nucleotide sequence ID" value="NZ_CP021422.1"/>
</dbReference>
<reference evidence="6" key="2">
    <citation type="submission" date="2017-05" db="EMBL/GenBank/DDBJ databases">
        <title>Improved OligoMM genomes.</title>
        <authorList>
            <person name="Garzetti D."/>
        </authorList>
    </citation>
    <scope>NUCLEOTIDE SEQUENCE [LARGE SCALE GENOMIC DNA]</scope>
    <source>
        <strain evidence="6">KB18</strain>
    </source>
</reference>
<dbReference type="Pfam" id="PF00395">
    <property type="entry name" value="SLH"/>
    <property type="match status" value="3"/>
</dbReference>
<keyword evidence="2" id="KW-0732">Signal</keyword>
<dbReference type="PANTHER" id="PTHR43308">
    <property type="entry name" value="OUTER MEMBRANE PROTEIN ALPHA-RELATED"/>
    <property type="match status" value="1"/>
</dbReference>
<proteinExistence type="predicted"/>
<feature type="chain" id="PRO_5044568663" evidence="2">
    <location>
        <begin position="28"/>
        <end position="334"/>
    </location>
</feature>
<feature type="domain" description="SLH" evidence="3">
    <location>
        <begin position="26"/>
        <end position="89"/>
    </location>
</feature>
<evidence type="ECO:0000256" key="2">
    <source>
        <dbReference type="SAM" id="SignalP"/>
    </source>
</evidence>
<gene>
    <name evidence="4" type="ORF">ADH66_07665</name>
    <name evidence="5" type="ORF">I5Q82_17715</name>
</gene>
<dbReference type="AlphaFoldDB" id="A0A1Z2XQ45"/>
<organism evidence="5 7">
    <name type="scientific">Acutalibacter muris</name>
    <dbReference type="NCBI Taxonomy" id="1796620"/>
    <lineage>
        <taxon>Bacteria</taxon>
        <taxon>Bacillati</taxon>
        <taxon>Bacillota</taxon>
        <taxon>Clostridia</taxon>
        <taxon>Eubacteriales</taxon>
        <taxon>Acutalibacteraceae</taxon>
        <taxon>Acutalibacter</taxon>
    </lineage>
</organism>
<evidence type="ECO:0000313" key="6">
    <source>
        <dbReference type="Proteomes" id="UP000196710"/>
    </source>
</evidence>
<feature type="domain" description="SLH" evidence="3">
    <location>
        <begin position="152"/>
        <end position="214"/>
    </location>
</feature>
<dbReference type="Proteomes" id="UP000596035">
    <property type="component" value="Chromosome"/>
</dbReference>
<evidence type="ECO:0000259" key="3">
    <source>
        <dbReference type="PROSITE" id="PS51272"/>
    </source>
</evidence>
<dbReference type="Proteomes" id="UP000196710">
    <property type="component" value="Chromosome"/>
</dbReference>
<dbReference type="SUPFAM" id="SSF50891">
    <property type="entry name" value="Cyclophilin-like"/>
    <property type="match status" value="1"/>
</dbReference>
<dbReference type="KEGG" id="amur:ADH66_07665"/>
<dbReference type="InterPro" id="IPR051465">
    <property type="entry name" value="Cell_Envelope_Struct_Comp"/>
</dbReference>
<evidence type="ECO:0000313" key="4">
    <source>
        <dbReference type="EMBL" id="ASB40546.1"/>
    </source>
</evidence>
<dbReference type="InterPro" id="IPR001119">
    <property type="entry name" value="SLH_dom"/>
</dbReference>
<feature type="domain" description="SLH" evidence="3">
    <location>
        <begin position="90"/>
        <end position="149"/>
    </location>
</feature>
<evidence type="ECO:0000313" key="7">
    <source>
        <dbReference type="Proteomes" id="UP000596035"/>
    </source>
</evidence>
<accession>A0A1Z2XQ45</accession>
<dbReference type="EMBL" id="CP065321">
    <property type="protein sequence ID" value="QQR29829.1"/>
    <property type="molecule type" value="Genomic_DNA"/>
</dbReference>
<dbReference type="PROSITE" id="PS51272">
    <property type="entry name" value="SLH"/>
    <property type="match status" value="3"/>
</dbReference>